<protein>
    <submittedName>
        <fullName evidence="3">Uncharacterized protein</fullName>
    </submittedName>
</protein>
<keyword evidence="2" id="KW-0812">Transmembrane</keyword>
<evidence type="ECO:0000256" key="1">
    <source>
        <dbReference type="SAM" id="MobiDB-lite"/>
    </source>
</evidence>
<evidence type="ECO:0000313" key="3">
    <source>
        <dbReference type="EMBL" id="GBG71552.1"/>
    </source>
</evidence>
<evidence type="ECO:0000256" key="2">
    <source>
        <dbReference type="SAM" id="Phobius"/>
    </source>
</evidence>
<gene>
    <name evidence="3" type="ORF">CBR_g8970</name>
</gene>
<proteinExistence type="predicted"/>
<keyword evidence="4" id="KW-1185">Reference proteome</keyword>
<accession>A0A388KNC4</accession>
<reference evidence="3 4" key="1">
    <citation type="journal article" date="2018" name="Cell">
        <title>The Chara Genome: Secondary Complexity and Implications for Plant Terrestrialization.</title>
        <authorList>
            <person name="Nishiyama T."/>
            <person name="Sakayama H."/>
            <person name="Vries J.D."/>
            <person name="Buschmann H."/>
            <person name="Saint-Marcoux D."/>
            <person name="Ullrich K.K."/>
            <person name="Haas F.B."/>
            <person name="Vanderstraeten L."/>
            <person name="Becker D."/>
            <person name="Lang D."/>
            <person name="Vosolsobe S."/>
            <person name="Rombauts S."/>
            <person name="Wilhelmsson P.K.I."/>
            <person name="Janitza P."/>
            <person name="Kern R."/>
            <person name="Heyl A."/>
            <person name="Rumpler F."/>
            <person name="Villalobos L.I.A.C."/>
            <person name="Clay J.M."/>
            <person name="Skokan R."/>
            <person name="Toyoda A."/>
            <person name="Suzuki Y."/>
            <person name="Kagoshima H."/>
            <person name="Schijlen E."/>
            <person name="Tajeshwar N."/>
            <person name="Catarino B."/>
            <person name="Hetherington A.J."/>
            <person name="Saltykova A."/>
            <person name="Bonnot C."/>
            <person name="Breuninger H."/>
            <person name="Symeonidi A."/>
            <person name="Radhakrishnan G.V."/>
            <person name="Van Nieuwerburgh F."/>
            <person name="Deforce D."/>
            <person name="Chang C."/>
            <person name="Karol K.G."/>
            <person name="Hedrich R."/>
            <person name="Ulvskov P."/>
            <person name="Glockner G."/>
            <person name="Delwiche C.F."/>
            <person name="Petrasek J."/>
            <person name="Van de Peer Y."/>
            <person name="Friml J."/>
            <person name="Beilby M."/>
            <person name="Dolan L."/>
            <person name="Kohara Y."/>
            <person name="Sugano S."/>
            <person name="Fujiyama A."/>
            <person name="Delaux P.-M."/>
            <person name="Quint M."/>
            <person name="TheiBen G."/>
            <person name="Hagemann M."/>
            <person name="Harholt J."/>
            <person name="Dunand C."/>
            <person name="Zachgo S."/>
            <person name="Langdale J."/>
            <person name="Maumus F."/>
            <person name="Straeten D.V.D."/>
            <person name="Gould S.B."/>
            <person name="Rensing S.A."/>
        </authorList>
    </citation>
    <scope>NUCLEOTIDE SEQUENCE [LARGE SCALE GENOMIC DNA]</scope>
    <source>
        <strain evidence="3 4">S276</strain>
    </source>
</reference>
<feature type="region of interest" description="Disordered" evidence="1">
    <location>
        <begin position="1"/>
        <end position="27"/>
    </location>
</feature>
<dbReference type="Gramene" id="GBG71552">
    <property type="protein sequence ID" value="GBG71552"/>
    <property type="gene ID" value="CBR_g8970"/>
</dbReference>
<dbReference type="AlphaFoldDB" id="A0A388KNC4"/>
<dbReference type="Proteomes" id="UP000265515">
    <property type="component" value="Unassembled WGS sequence"/>
</dbReference>
<dbReference type="EMBL" id="BFEA01000148">
    <property type="protein sequence ID" value="GBG71552.1"/>
    <property type="molecule type" value="Genomic_DNA"/>
</dbReference>
<name>A0A388KNC4_CHABU</name>
<comment type="caution">
    <text evidence="3">The sequence shown here is derived from an EMBL/GenBank/DDBJ whole genome shotgun (WGS) entry which is preliminary data.</text>
</comment>
<keyword evidence="2" id="KW-0472">Membrane</keyword>
<sequence length="115" mass="12908">MGKWTQVRREKARNGGNGGKRRETAGNGGKRREFLIVLASVMHEMLFFFFACGGRTWFVGLSRCLGCRIDRESSFSFSSFALAAFDVCGLPCASRETNVVVVWNCHRNMDGWMDG</sequence>
<feature type="transmembrane region" description="Helical" evidence="2">
    <location>
        <begin position="34"/>
        <end position="58"/>
    </location>
</feature>
<evidence type="ECO:0000313" key="4">
    <source>
        <dbReference type="Proteomes" id="UP000265515"/>
    </source>
</evidence>
<keyword evidence="2" id="KW-1133">Transmembrane helix</keyword>
<organism evidence="3 4">
    <name type="scientific">Chara braunii</name>
    <name type="common">Braun's stonewort</name>
    <dbReference type="NCBI Taxonomy" id="69332"/>
    <lineage>
        <taxon>Eukaryota</taxon>
        <taxon>Viridiplantae</taxon>
        <taxon>Streptophyta</taxon>
        <taxon>Charophyceae</taxon>
        <taxon>Charales</taxon>
        <taxon>Characeae</taxon>
        <taxon>Chara</taxon>
    </lineage>
</organism>